<keyword evidence="5" id="KW-1133">Transmembrane helix</keyword>
<proteinExistence type="inferred from homology"/>
<feature type="chain" id="PRO_5033997463" description="UDP-glucuronosyltransferase" evidence="6">
    <location>
        <begin position="17"/>
        <end position="536"/>
    </location>
</feature>
<evidence type="ECO:0000313" key="7">
    <source>
        <dbReference type="Ensembl" id="ENSLLEP00000042143.1"/>
    </source>
</evidence>
<dbReference type="InterPro" id="IPR050271">
    <property type="entry name" value="UDP-glycosyltransferase"/>
</dbReference>
<dbReference type="PANTHER" id="PTHR48043">
    <property type="entry name" value="EG:EG0003.4 PROTEIN-RELATED"/>
    <property type="match status" value="1"/>
</dbReference>
<dbReference type="Gene3D" id="3.40.50.2000">
    <property type="entry name" value="Glycogen Phosphorylase B"/>
    <property type="match status" value="2"/>
</dbReference>
<dbReference type="Ensembl" id="ENSLLET00000043830.1">
    <property type="protein sequence ID" value="ENSLLEP00000042143.1"/>
    <property type="gene ID" value="ENSLLEG00000026812.1"/>
</dbReference>
<feature type="transmembrane region" description="Helical" evidence="5">
    <location>
        <begin position="491"/>
        <end position="513"/>
    </location>
</feature>
<evidence type="ECO:0000256" key="3">
    <source>
        <dbReference type="ARBA" id="ARBA00022679"/>
    </source>
</evidence>
<reference evidence="7" key="2">
    <citation type="submission" date="2025-09" db="UniProtKB">
        <authorList>
            <consortium name="Ensembl"/>
        </authorList>
    </citation>
    <scope>IDENTIFICATION</scope>
</reference>
<evidence type="ECO:0000256" key="4">
    <source>
        <dbReference type="RuleBase" id="RU003718"/>
    </source>
</evidence>
<evidence type="ECO:0000256" key="5">
    <source>
        <dbReference type="SAM" id="Phobius"/>
    </source>
</evidence>
<dbReference type="Pfam" id="PF00201">
    <property type="entry name" value="UDPGT"/>
    <property type="match status" value="1"/>
</dbReference>
<reference evidence="7" key="1">
    <citation type="submission" date="2025-08" db="UniProtKB">
        <authorList>
            <consortium name="Ensembl"/>
        </authorList>
    </citation>
    <scope>IDENTIFICATION</scope>
</reference>
<keyword evidence="2 4" id="KW-0328">Glycosyltransferase</keyword>
<dbReference type="GeneTree" id="ENSGT00940000165400"/>
<keyword evidence="5" id="KW-0472">Membrane</keyword>
<sequence length="536" mass="60906">LPMICLSVYFLCGVCALICAMCMSTAHTGKILVVPVDGSHWINIKILMMELIQQGHELTVLAPSNTIYIDQTSEDFHVEIIQMAEANVLTKEQFEEYILNWLFSNAFPKDPSIFSMAWYFINIVESATTTSTAVLSALFENKELMESLRKSSFDVVLADPYNVGGVLLSNYLKLPLVFFGRWMPSEDIHFAIAPSPLSYVPVINSRLTDKMTFPERMSNVLLYIMYLAATRLYVYSIYDEFSKRYLDTDVSVFEMYQRADIYLMKVDYVFEFPRPTVPNAVYIGGFQCRTSKPLPQELQEFMDNSKEGVVVFSLGTIVKTLPLHLAREIAAGLAQLPERVIWRYTGEMPNTLGNNTKTMSWLPQNDLLGHPNTKAFLSHGGENGVYEAIYNAVPIVGIPLFGDQYENILRLKTKGAAVLLDNLMDVTSRDIVQAVRLVIDDPSYRKSMKHLSELHRDSLVSPRDAAVFWTEFVMRHGGAGHLRVTGNDLPWYQYYLLDVISTLVLSILFCLYVSWRALRAVVRTCCPTKKMKKKPE</sequence>
<evidence type="ECO:0000256" key="1">
    <source>
        <dbReference type="ARBA" id="ARBA00009995"/>
    </source>
</evidence>
<dbReference type="FunFam" id="3.40.50.2000:FF:000021">
    <property type="entry name" value="UDP-glucuronosyltransferase"/>
    <property type="match status" value="1"/>
</dbReference>
<keyword evidence="3 4" id="KW-0808">Transferase</keyword>
<keyword evidence="6" id="KW-0732">Signal</keyword>
<dbReference type="InterPro" id="IPR002213">
    <property type="entry name" value="UDP_glucos_trans"/>
</dbReference>
<dbReference type="InterPro" id="IPR035595">
    <property type="entry name" value="UDP_glycos_trans_CS"/>
</dbReference>
<dbReference type="OrthoDB" id="5835829at2759"/>
<evidence type="ECO:0008006" key="9">
    <source>
        <dbReference type="Google" id="ProtNLM"/>
    </source>
</evidence>
<accession>A0A8C5QSD5</accession>
<organism evidence="7 8">
    <name type="scientific">Leptobrachium leishanense</name>
    <name type="common">Leishan spiny toad</name>
    <dbReference type="NCBI Taxonomy" id="445787"/>
    <lineage>
        <taxon>Eukaryota</taxon>
        <taxon>Metazoa</taxon>
        <taxon>Chordata</taxon>
        <taxon>Craniata</taxon>
        <taxon>Vertebrata</taxon>
        <taxon>Euteleostomi</taxon>
        <taxon>Amphibia</taxon>
        <taxon>Batrachia</taxon>
        <taxon>Anura</taxon>
        <taxon>Pelobatoidea</taxon>
        <taxon>Megophryidae</taxon>
        <taxon>Leptobrachium</taxon>
    </lineage>
</organism>
<keyword evidence="5" id="KW-0812">Transmembrane</keyword>
<evidence type="ECO:0000256" key="6">
    <source>
        <dbReference type="SAM" id="SignalP"/>
    </source>
</evidence>
<protein>
    <recommendedName>
        <fullName evidence="9">UDP-glucuronosyltransferase</fullName>
    </recommendedName>
</protein>
<dbReference type="PROSITE" id="PS00375">
    <property type="entry name" value="UDPGT"/>
    <property type="match status" value="1"/>
</dbReference>
<name>A0A8C5QSD5_9ANUR</name>
<dbReference type="CDD" id="cd03784">
    <property type="entry name" value="GT1_Gtf-like"/>
    <property type="match status" value="1"/>
</dbReference>
<dbReference type="Proteomes" id="UP000694569">
    <property type="component" value="Unplaced"/>
</dbReference>
<comment type="similarity">
    <text evidence="1 4">Belongs to the UDP-glycosyltransferase family.</text>
</comment>
<dbReference type="PANTHER" id="PTHR48043:SF63">
    <property type="entry name" value="UDP GLUCURONOSYLTRANSFERASE 5 FAMILY, POLYPEPTIDE F1-RELATED"/>
    <property type="match status" value="1"/>
</dbReference>
<dbReference type="SUPFAM" id="SSF53756">
    <property type="entry name" value="UDP-Glycosyltransferase/glycogen phosphorylase"/>
    <property type="match status" value="1"/>
</dbReference>
<dbReference type="GO" id="GO:0008194">
    <property type="term" value="F:UDP-glycosyltransferase activity"/>
    <property type="evidence" value="ECO:0007669"/>
    <property type="project" value="InterPro"/>
</dbReference>
<feature type="signal peptide" evidence="6">
    <location>
        <begin position="1"/>
        <end position="16"/>
    </location>
</feature>
<keyword evidence="8" id="KW-1185">Reference proteome</keyword>
<evidence type="ECO:0000256" key="2">
    <source>
        <dbReference type="ARBA" id="ARBA00022676"/>
    </source>
</evidence>
<evidence type="ECO:0000313" key="8">
    <source>
        <dbReference type="Proteomes" id="UP000694569"/>
    </source>
</evidence>
<dbReference type="AlphaFoldDB" id="A0A8C5QSD5"/>